<dbReference type="PROSITE" id="PS51257">
    <property type="entry name" value="PROKAR_LIPOPROTEIN"/>
    <property type="match status" value="1"/>
</dbReference>
<sequence>MKTINRIITLFVLVAGIVACEQTDETSFVLQEVSAPTKVNAVFDIANDDTGTVSVTPTAEGASSFEVYFGDVTDETPTTVSPGETISHVYVEGEYTLRVVAIGATGLTSELSRVVTISFTPPTELAIAVAVSTTNPFMVTVTPTAENATVYDVYFGDEEDGAEPTTIMDGESAEHTYAEIGDYTIRVVARGAGAATIEATETVSIAGATDPIVLPIDFESATINYAFESFGNAGAGVIDNPDASGVNTSAKVGQLVKPEGAEVWAGTFLTLGAPIDLTQSTTFKVSVWSPKSGATVRLKLENATNPDVFAELDAVTTTANAWENLVFDFGGIDTTTELQKVVLFFDFGTAGDGTEYYFDDVSQVTATVALPQLPLDFEAGLAYEWVGFGAADFGPIPAAVISNPDMSGSNTSANVVEITKTAGAQVWAGASLQLEGAIDFTSGTTALVKVWSPRAGTPILFKIEDTSSTPDNNGNPSVFVEVTATTTTAMAWEELAFDLTSAAAFDTNISYDRVILFPDFGSAGSDEDFYFDDIMLGTGGGNTGGTAEPMMAAPTPNEDAASVISLFSDAYTDVTVDTWRTDWSQADFEDVMVAGNATKKYSNLSFVGIETVANQIDVTGMTHFRTDVWTADATEIRVKLVDFGADGGFDGGDDTEHEIVIANPTQNEWISLDIPLSDFTGLTSKSNIAQLIYSGNPTGASTLFLDNIYFYSAAAASTEPTAAAPTPTVASANVISLYSDAYTDVTVDTWRTDWSQADFEDVMVAGNATKKYSNLNFVGIETIANQIDATSMTHFYLDVWTADATEIRIKLVDFGADGGFDGGDDTEHEIVIANPAQNQWLSLDIPLSDFTGLTNRDKISQLILSGNPSGAMTLYVDNIYFHN</sequence>
<dbReference type="Proteomes" id="UP000191680">
    <property type="component" value="Unassembled WGS sequence"/>
</dbReference>
<dbReference type="AlphaFoldDB" id="A0A1V6LPF5"/>
<dbReference type="RefSeq" id="WP_080319422.1">
    <property type="nucleotide sequence ID" value="NZ_MTBC01000008.1"/>
</dbReference>
<evidence type="ECO:0008006" key="5">
    <source>
        <dbReference type="Google" id="ProtNLM"/>
    </source>
</evidence>
<evidence type="ECO:0000313" key="3">
    <source>
        <dbReference type="EMBL" id="OQD42085.1"/>
    </source>
</evidence>
<proteinExistence type="predicted"/>
<dbReference type="EMBL" id="MTBC01000008">
    <property type="protein sequence ID" value="OQD42085.1"/>
    <property type="molecule type" value="Genomic_DNA"/>
</dbReference>
<feature type="domain" description="PKD" evidence="1">
    <location>
        <begin position="121"/>
        <end position="205"/>
    </location>
</feature>
<feature type="domain" description="Fibronectin type-III" evidence="2">
    <location>
        <begin position="35"/>
        <end position="123"/>
    </location>
</feature>
<dbReference type="OrthoDB" id="5381604at2"/>
<reference evidence="3 4" key="1">
    <citation type="submission" date="2016-12" db="EMBL/GenBank/DDBJ databases">
        <authorList>
            <person name="Song W.-J."/>
            <person name="Kurnit D.M."/>
        </authorList>
    </citation>
    <scope>NUCLEOTIDE SEQUENCE [LARGE SCALE GENOMIC DNA]</scope>
    <source>
        <strain evidence="3 4">HSG9</strain>
    </source>
</reference>
<dbReference type="Gene3D" id="2.60.120.430">
    <property type="entry name" value="Galactose-binding lectin"/>
    <property type="match status" value="2"/>
</dbReference>
<evidence type="ECO:0000259" key="2">
    <source>
        <dbReference type="PROSITE" id="PS50853"/>
    </source>
</evidence>
<evidence type="ECO:0000259" key="1">
    <source>
        <dbReference type="PROSITE" id="PS50093"/>
    </source>
</evidence>
<dbReference type="PROSITE" id="PS50853">
    <property type="entry name" value="FN3"/>
    <property type="match status" value="1"/>
</dbReference>
<organism evidence="3 4">
    <name type="scientific">Croceivirga radicis</name>
    <dbReference type="NCBI Taxonomy" id="1929488"/>
    <lineage>
        <taxon>Bacteria</taxon>
        <taxon>Pseudomonadati</taxon>
        <taxon>Bacteroidota</taxon>
        <taxon>Flavobacteriia</taxon>
        <taxon>Flavobacteriales</taxon>
        <taxon>Flavobacteriaceae</taxon>
        <taxon>Croceivirga</taxon>
    </lineage>
</organism>
<name>A0A1V6LPF5_9FLAO</name>
<dbReference type="SUPFAM" id="SSF49299">
    <property type="entry name" value="PKD domain"/>
    <property type="match status" value="1"/>
</dbReference>
<dbReference type="InterPro" id="IPR013783">
    <property type="entry name" value="Ig-like_fold"/>
</dbReference>
<evidence type="ECO:0000313" key="4">
    <source>
        <dbReference type="Proteomes" id="UP000191680"/>
    </source>
</evidence>
<dbReference type="InterPro" id="IPR003961">
    <property type="entry name" value="FN3_dom"/>
</dbReference>
<dbReference type="InterPro" id="IPR000601">
    <property type="entry name" value="PKD_dom"/>
</dbReference>
<accession>A0A1V6LPF5</accession>
<gene>
    <name evidence="3" type="ORF">BUL40_11705</name>
</gene>
<dbReference type="InterPro" id="IPR022409">
    <property type="entry name" value="PKD/Chitinase_dom"/>
</dbReference>
<protein>
    <recommendedName>
        <fullName evidence="5">PKD domain-containing protein</fullName>
    </recommendedName>
</protein>
<dbReference type="PROSITE" id="PS50093">
    <property type="entry name" value="PKD"/>
    <property type="match status" value="1"/>
</dbReference>
<comment type="caution">
    <text evidence="3">The sequence shown here is derived from an EMBL/GenBank/DDBJ whole genome shotgun (WGS) entry which is preliminary data.</text>
</comment>
<keyword evidence="4" id="KW-1185">Reference proteome</keyword>
<dbReference type="InterPro" id="IPR035986">
    <property type="entry name" value="PKD_dom_sf"/>
</dbReference>
<dbReference type="Gene3D" id="2.60.40.10">
    <property type="entry name" value="Immunoglobulins"/>
    <property type="match status" value="1"/>
</dbReference>
<dbReference type="SMART" id="SM00089">
    <property type="entry name" value="PKD"/>
    <property type="match status" value="2"/>
</dbReference>